<accession>A0A5M5P552</accession>
<protein>
    <submittedName>
        <fullName evidence="1">Uncharacterized protein</fullName>
    </submittedName>
</protein>
<reference evidence="1 2" key="1">
    <citation type="journal article" date="2019" name="Nat. Med.">
        <title>A library of human gut bacterial isolates paired with longitudinal multiomics data enables mechanistic microbiome research.</title>
        <authorList>
            <person name="Poyet M."/>
            <person name="Groussin M."/>
            <person name="Gibbons S.M."/>
            <person name="Avila-Pacheco J."/>
            <person name="Jiang X."/>
            <person name="Kearney S.M."/>
            <person name="Perrotta A.R."/>
            <person name="Berdy B."/>
            <person name="Zhao S."/>
            <person name="Lieberman T.D."/>
            <person name="Swanson P.K."/>
            <person name="Smith M."/>
            <person name="Roesemann S."/>
            <person name="Alexander J.E."/>
            <person name="Rich S.A."/>
            <person name="Livny J."/>
            <person name="Vlamakis H."/>
            <person name="Clish C."/>
            <person name="Bullock K."/>
            <person name="Deik A."/>
            <person name="Scott J."/>
            <person name="Pierce K.A."/>
            <person name="Xavier R.J."/>
            <person name="Alm E.J."/>
        </authorList>
    </citation>
    <scope>NUCLEOTIDE SEQUENCE [LARGE SCALE GENOMIC DNA]</scope>
    <source>
        <strain evidence="1 2">BIOML-A106</strain>
    </source>
</reference>
<evidence type="ECO:0000313" key="2">
    <source>
        <dbReference type="Proteomes" id="UP000479773"/>
    </source>
</evidence>
<proteinExistence type="predicted"/>
<dbReference type="Proteomes" id="UP000479773">
    <property type="component" value="Unassembled WGS sequence"/>
</dbReference>
<comment type="caution">
    <text evidence="1">The sequence shown here is derived from an EMBL/GenBank/DDBJ whole genome shotgun (WGS) entry which is preliminary data.</text>
</comment>
<dbReference type="EMBL" id="VWEQ01000005">
    <property type="protein sequence ID" value="KAA4754174.1"/>
    <property type="molecule type" value="Genomic_DNA"/>
</dbReference>
<dbReference type="AlphaFoldDB" id="A0A5M5P552"/>
<sequence>MKALFVSNGAFILYEQSLCSKRTEILSTSTTKMWCSQFFKNGIVSMTGIFSTFSS</sequence>
<evidence type="ECO:0000313" key="1">
    <source>
        <dbReference type="EMBL" id="KAA4754174.1"/>
    </source>
</evidence>
<name>A0A5M5P552_BACFG</name>
<organism evidence="1 2">
    <name type="scientific">Bacteroides fragilis</name>
    <dbReference type="NCBI Taxonomy" id="817"/>
    <lineage>
        <taxon>Bacteria</taxon>
        <taxon>Pseudomonadati</taxon>
        <taxon>Bacteroidota</taxon>
        <taxon>Bacteroidia</taxon>
        <taxon>Bacteroidales</taxon>
        <taxon>Bacteroidaceae</taxon>
        <taxon>Bacteroides</taxon>
    </lineage>
</organism>
<gene>
    <name evidence="1" type="ORF">F3B44_08350</name>
</gene>